<gene>
    <name evidence="1" type="ORF">JJN12_13665</name>
</gene>
<dbReference type="RefSeq" id="WP_208430201.1">
    <property type="nucleotide sequence ID" value="NZ_JAEPRJ010000001.1"/>
</dbReference>
<keyword evidence="2" id="KW-1185">Reference proteome</keyword>
<dbReference type="InterPro" id="IPR021243">
    <property type="entry name" value="DUF2804"/>
</dbReference>
<evidence type="ECO:0000313" key="2">
    <source>
        <dbReference type="Proteomes" id="UP000604730"/>
    </source>
</evidence>
<dbReference type="Proteomes" id="UP000604730">
    <property type="component" value="Unassembled WGS sequence"/>
</dbReference>
<evidence type="ECO:0000313" key="1">
    <source>
        <dbReference type="EMBL" id="MBK5898807.1"/>
    </source>
</evidence>
<name>A0ABS1J3V6_9FIRM</name>
<dbReference type="PANTHER" id="PTHR35868">
    <property type="entry name" value="DUF2804 DOMAIN-CONTAINING PROTEIN-RELATED"/>
    <property type="match status" value="1"/>
</dbReference>
<accession>A0ABS1J3V6</accession>
<sequence length="370" mass="42934">MRNHEITEYQNLLDKNGNVAEPGWSRKQFQRYRRKDIKAPAVRIKEWDYYLILNKDFGIALTMSDDGYLGLQSASFLKFTGKPFEHTETILTPFPMGKLKMPETSKEGNCFYKDKRLTLSYELVANTSGNGRKRHIICNFKNFYNGKPFKCDVWLDEPEMDSLVIATPWNKKHAFYYNQKINCMRASGEVQFNDKTYQFNPKTDFGTLDWGRGVWTYENTWYWGTCSCDLDGHSFGFNIGYGFGNTKAASENILFYDGVGHKIDDVMFVIPGDNGPNPLKEKGEEVKSGKRDKKRAIRYMDKWKYISSDGRFEMEFEPIIDRKAKIDLKLLCSDQHQVFGKMSGTAILDDGRKIELKDVLCSAEHIYNKF</sequence>
<dbReference type="PANTHER" id="PTHR35868:SF3">
    <property type="entry name" value="DUF2804 DOMAIN-CONTAINING PROTEIN"/>
    <property type="match status" value="1"/>
</dbReference>
<organism evidence="1 2">
    <name type="scientific">Catonella massiliensis</name>
    <dbReference type="NCBI Taxonomy" id="2799636"/>
    <lineage>
        <taxon>Bacteria</taxon>
        <taxon>Bacillati</taxon>
        <taxon>Bacillota</taxon>
        <taxon>Clostridia</taxon>
        <taxon>Lachnospirales</taxon>
        <taxon>Lachnospiraceae</taxon>
        <taxon>Catonella</taxon>
    </lineage>
</organism>
<protein>
    <submittedName>
        <fullName evidence="1">DUF2804 domain-containing protein</fullName>
    </submittedName>
</protein>
<proteinExistence type="predicted"/>
<dbReference type="Pfam" id="PF10974">
    <property type="entry name" value="DUF2804"/>
    <property type="match status" value="1"/>
</dbReference>
<dbReference type="EMBL" id="JAEPRJ010000001">
    <property type="protein sequence ID" value="MBK5898807.1"/>
    <property type="molecule type" value="Genomic_DNA"/>
</dbReference>
<comment type="caution">
    <text evidence="1">The sequence shown here is derived from an EMBL/GenBank/DDBJ whole genome shotgun (WGS) entry which is preliminary data.</text>
</comment>
<reference evidence="1 2" key="1">
    <citation type="submission" date="2021-01" db="EMBL/GenBank/DDBJ databases">
        <title>Isolation and description of Catonella massiliensis sp. nov., a novel Catonella species, isolated from a stable periodontitis subject.</title>
        <authorList>
            <person name="Antezack A."/>
            <person name="Boxberger M."/>
            <person name="La Scola B."/>
            <person name="Monnet-Corti V."/>
        </authorList>
    </citation>
    <scope>NUCLEOTIDE SEQUENCE [LARGE SCALE GENOMIC DNA]</scope>
    <source>
        <strain evidence="1 2">Marseille-Q4567</strain>
    </source>
</reference>